<name>A0ACB9G0F0_9ASTR</name>
<keyword evidence="2" id="KW-1185">Reference proteome</keyword>
<gene>
    <name evidence="1" type="ORF">L1987_46456</name>
</gene>
<organism evidence="1 2">
    <name type="scientific">Smallanthus sonchifolius</name>
    <dbReference type="NCBI Taxonomy" id="185202"/>
    <lineage>
        <taxon>Eukaryota</taxon>
        <taxon>Viridiplantae</taxon>
        <taxon>Streptophyta</taxon>
        <taxon>Embryophyta</taxon>
        <taxon>Tracheophyta</taxon>
        <taxon>Spermatophyta</taxon>
        <taxon>Magnoliopsida</taxon>
        <taxon>eudicotyledons</taxon>
        <taxon>Gunneridae</taxon>
        <taxon>Pentapetalae</taxon>
        <taxon>asterids</taxon>
        <taxon>campanulids</taxon>
        <taxon>Asterales</taxon>
        <taxon>Asteraceae</taxon>
        <taxon>Asteroideae</taxon>
        <taxon>Heliantheae alliance</taxon>
        <taxon>Millerieae</taxon>
        <taxon>Smallanthus</taxon>
    </lineage>
</organism>
<sequence length="352" mass="39737">MATGITDIPPDIIQTHILPRLDGRSLSTTTAVSSHLQHLCSDHTLWADISKSTWPSITHPRVHDVISTFPSGYRSFFHDSFPALFTDVKSTSKQPDCSSSHPSPSQFISAVDIRYQNDIVYSTVKFTDTSSDFLSSELRIGLNDDPDCYESGYEEVPIISRSIELEVDEISGADEATLSHLKESVKLNWILIDPTRKRAGNLSSVKAVSARQDWMCNQTVLKYVVVLPGSDPNEIVQCKIQLVLGVGAGGVGLHVKHVTLILQDLDCRCLTGREFLVIMKGTLLEENNVRRKVMDDRGRRWRGCREFKEIKRVKKELERMEGEKRDFAIKMNYVVILVSFCFSVYFLILLLQ</sequence>
<accession>A0ACB9G0F0</accession>
<reference evidence="2" key="1">
    <citation type="journal article" date="2022" name="Mol. Ecol. Resour.">
        <title>The genomes of chicory, endive, great burdock and yacon provide insights into Asteraceae palaeo-polyploidization history and plant inulin production.</title>
        <authorList>
            <person name="Fan W."/>
            <person name="Wang S."/>
            <person name="Wang H."/>
            <person name="Wang A."/>
            <person name="Jiang F."/>
            <person name="Liu H."/>
            <person name="Zhao H."/>
            <person name="Xu D."/>
            <person name="Zhang Y."/>
        </authorList>
    </citation>
    <scope>NUCLEOTIDE SEQUENCE [LARGE SCALE GENOMIC DNA]</scope>
    <source>
        <strain evidence="2">cv. Yunnan</strain>
    </source>
</reference>
<comment type="caution">
    <text evidence="1">The sequence shown here is derived from an EMBL/GenBank/DDBJ whole genome shotgun (WGS) entry which is preliminary data.</text>
</comment>
<evidence type="ECO:0000313" key="1">
    <source>
        <dbReference type="EMBL" id="KAI3776668.1"/>
    </source>
</evidence>
<dbReference type="Proteomes" id="UP001056120">
    <property type="component" value="Linkage Group LG15"/>
</dbReference>
<proteinExistence type="predicted"/>
<dbReference type="EMBL" id="CM042032">
    <property type="protein sequence ID" value="KAI3776668.1"/>
    <property type="molecule type" value="Genomic_DNA"/>
</dbReference>
<evidence type="ECO:0000313" key="2">
    <source>
        <dbReference type="Proteomes" id="UP001056120"/>
    </source>
</evidence>
<protein>
    <submittedName>
        <fullName evidence="1">Uncharacterized protein</fullName>
    </submittedName>
</protein>
<reference evidence="1 2" key="2">
    <citation type="journal article" date="2022" name="Mol. Ecol. Resour.">
        <title>The genomes of chicory, endive, great burdock and yacon provide insights into Asteraceae paleo-polyploidization history and plant inulin production.</title>
        <authorList>
            <person name="Fan W."/>
            <person name="Wang S."/>
            <person name="Wang H."/>
            <person name="Wang A."/>
            <person name="Jiang F."/>
            <person name="Liu H."/>
            <person name="Zhao H."/>
            <person name="Xu D."/>
            <person name="Zhang Y."/>
        </authorList>
    </citation>
    <scope>NUCLEOTIDE SEQUENCE [LARGE SCALE GENOMIC DNA]</scope>
    <source>
        <strain evidence="2">cv. Yunnan</strain>
        <tissue evidence="1">Leaves</tissue>
    </source>
</reference>